<dbReference type="RefSeq" id="WP_270897080.1">
    <property type="nucleotide sequence ID" value="NZ_JBHSPF010000059.1"/>
</dbReference>
<comment type="caution">
    <text evidence="1">The sequence shown here is derived from an EMBL/GenBank/DDBJ whole genome shotgun (WGS) entry which is preliminary data.</text>
</comment>
<dbReference type="EMBL" id="JBHSPF010000059">
    <property type="protein sequence ID" value="MFC5629361.1"/>
    <property type="molecule type" value="Genomic_DNA"/>
</dbReference>
<dbReference type="InterPro" id="IPR018540">
    <property type="entry name" value="Spo0E-like"/>
</dbReference>
<proteinExistence type="predicted"/>
<accession>A0ABW0U798</accession>
<dbReference type="Pfam" id="PF09388">
    <property type="entry name" value="SpoOE-like"/>
    <property type="match status" value="1"/>
</dbReference>
<dbReference type="Proteomes" id="UP001596143">
    <property type="component" value="Unassembled WGS sequence"/>
</dbReference>
<evidence type="ECO:0000313" key="1">
    <source>
        <dbReference type="EMBL" id="MFC5629361.1"/>
    </source>
</evidence>
<dbReference type="InterPro" id="IPR037208">
    <property type="entry name" value="Spo0E-like_sf"/>
</dbReference>
<dbReference type="Gene3D" id="4.10.280.10">
    <property type="entry name" value="Helix-loop-helix DNA-binding domain"/>
    <property type="match status" value="1"/>
</dbReference>
<dbReference type="SUPFAM" id="SSF140500">
    <property type="entry name" value="BAS1536-like"/>
    <property type="match status" value="1"/>
</dbReference>
<protein>
    <submittedName>
        <fullName evidence="1">Spo0E family sporulation regulatory protein-aspartic acid phosphatase</fullName>
    </submittedName>
</protein>
<name>A0ABW0U798_9BACI</name>
<sequence length="64" mass="7609">MVRSEYLEVLREKMIMTAKDLGMSHPLVLKYSKEIDKEHNKLLDSLKKDFPPEKQFYPNKSQIV</sequence>
<reference evidence="2" key="1">
    <citation type="journal article" date="2019" name="Int. J. Syst. Evol. Microbiol.">
        <title>The Global Catalogue of Microorganisms (GCM) 10K type strain sequencing project: providing services to taxonomists for standard genome sequencing and annotation.</title>
        <authorList>
            <consortium name="The Broad Institute Genomics Platform"/>
            <consortium name="The Broad Institute Genome Sequencing Center for Infectious Disease"/>
            <person name="Wu L."/>
            <person name="Ma J."/>
        </authorList>
    </citation>
    <scope>NUCLEOTIDE SEQUENCE [LARGE SCALE GENOMIC DNA]</scope>
    <source>
        <strain evidence="2">CGMCC 1.15790</strain>
    </source>
</reference>
<dbReference type="InterPro" id="IPR036638">
    <property type="entry name" value="HLH_DNA-bd_sf"/>
</dbReference>
<evidence type="ECO:0000313" key="2">
    <source>
        <dbReference type="Proteomes" id="UP001596143"/>
    </source>
</evidence>
<keyword evidence="2" id="KW-1185">Reference proteome</keyword>
<gene>
    <name evidence="1" type="ORF">ACFPTR_10900</name>
</gene>
<organism evidence="1 2">
    <name type="scientific">Aliibacillus thermotolerans</name>
    <dbReference type="NCBI Taxonomy" id="1834418"/>
    <lineage>
        <taxon>Bacteria</taxon>
        <taxon>Bacillati</taxon>
        <taxon>Bacillota</taxon>
        <taxon>Bacilli</taxon>
        <taxon>Bacillales</taxon>
        <taxon>Bacillaceae</taxon>
        <taxon>Aliibacillus</taxon>
    </lineage>
</organism>